<dbReference type="InterPro" id="IPR000994">
    <property type="entry name" value="Pept_M24"/>
</dbReference>
<comment type="similarity">
    <text evidence="5">Belongs to the peptidase M24A family. Methionine aminopeptidase type 1 subfamily.</text>
</comment>
<dbReference type="CDD" id="cd01086">
    <property type="entry name" value="MetAP1"/>
    <property type="match status" value="1"/>
</dbReference>
<feature type="binding site" evidence="5">
    <location>
        <position position="232"/>
    </location>
    <ligand>
        <name>a divalent metal cation</name>
        <dbReference type="ChEBI" id="CHEBI:60240"/>
        <label>2</label>
        <note>catalytic</note>
    </ligand>
</feature>
<comment type="caution">
    <text evidence="8">The sequence shown here is derived from an EMBL/GenBank/DDBJ whole genome shotgun (WGS) entry which is preliminary data.</text>
</comment>
<keyword evidence="2 5" id="KW-0645">Protease</keyword>
<evidence type="ECO:0000256" key="1">
    <source>
        <dbReference type="ARBA" id="ARBA00022438"/>
    </source>
</evidence>
<keyword evidence="1 5" id="KW-0031">Aminopeptidase</keyword>
<feature type="binding site" evidence="5">
    <location>
        <position position="158"/>
    </location>
    <ligand>
        <name>a divalent metal cation</name>
        <dbReference type="ChEBI" id="CHEBI:60240"/>
        <label>1</label>
    </ligand>
</feature>
<sequence>MRVSSTPVLLHRLKSSFLKSVGRDVVKPTYSIVTPGRVSPARLVPDHIVKPSYAMTGELPERLLEPEIKTASEISGLRTSCRLAGKILNTVGKSIKVGMTTDAIDGIVHEECIKNNAYPSPLTYKGFPKSVCTSVNNVACHGIPDDRPLENGDIVNVDVSVYLCGYHGDTSETFAVGKVDKAGQQLLRVGRECLAIGIDVCRPGARFCDIGIAISEHAHAAGFTVIPQIIGHGIGTYFHGPPDIFHVDYITKETEEVMRPGMTFTIEPVICEGSERYKVLADGWTLVTLDNSRSCQFEHTVLITDTGVNILTKYIANNEET</sequence>
<dbReference type="Pfam" id="PF00557">
    <property type="entry name" value="Peptidase_M24"/>
    <property type="match status" value="1"/>
</dbReference>
<evidence type="ECO:0000256" key="4">
    <source>
        <dbReference type="ARBA" id="ARBA00022801"/>
    </source>
</evidence>
<dbReference type="HAMAP" id="MF_01974">
    <property type="entry name" value="MetAP_1"/>
    <property type="match status" value="1"/>
</dbReference>
<dbReference type="PRINTS" id="PR00599">
    <property type="entry name" value="MAPEPTIDASE"/>
</dbReference>
<dbReference type="PANTHER" id="PTHR43330:SF8">
    <property type="entry name" value="METHIONINE AMINOPEPTIDASE 1D, MITOCHONDRIAL"/>
    <property type="match status" value="1"/>
</dbReference>
<dbReference type="GO" id="GO:0046872">
    <property type="term" value="F:metal ion binding"/>
    <property type="evidence" value="ECO:0007669"/>
    <property type="project" value="UniProtKB-UniRule"/>
</dbReference>
<dbReference type="AlphaFoldDB" id="A0A9D4ELH9"/>
<keyword evidence="3 5" id="KW-0479">Metal-binding</keyword>
<dbReference type="GO" id="GO:0006508">
    <property type="term" value="P:proteolysis"/>
    <property type="evidence" value="ECO:0007669"/>
    <property type="project" value="UniProtKB-KW"/>
</dbReference>
<feature type="domain" description="Peptidase M24" evidence="7">
    <location>
        <begin position="77"/>
        <end position="305"/>
    </location>
</feature>
<feature type="binding site" evidence="5">
    <location>
        <position position="267"/>
    </location>
    <ligand>
        <name>a divalent metal cation</name>
        <dbReference type="ChEBI" id="CHEBI:60240"/>
        <label>2</label>
        <note>catalytic</note>
    </ligand>
</feature>
<gene>
    <name evidence="8" type="ORF">DPMN_159723</name>
</gene>
<dbReference type="InterPro" id="IPR036005">
    <property type="entry name" value="Creatinase/aminopeptidase-like"/>
</dbReference>
<evidence type="ECO:0000256" key="6">
    <source>
        <dbReference type="RuleBase" id="RU003653"/>
    </source>
</evidence>
<dbReference type="EMBL" id="JAIWYP010000008">
    <property type="protein sequence ID" value="KAH3781816.1"/>
    <property type="molecule type" value="Genomic_DNA"/>
</dbReference>
<comment type="function">
    <text evidence="6">Cotranslationally removes the N-terminal methionine from nascent proteins. The N-terminal methionine is often cleaved when the second residue in the primary sequence is small and uncharged (Met-Ala-, Cys, Gly, Pro, Ser, Thr, or Val).</text>
</comment>
<keyword evidence="4 5" id="KW-0378">Hydrolase</keyword>
<reference evidence="8" key="1">
    <citation type="journal article" date="2019" name="bioRxiv">
        <title>The Genome of the Zebra Mussel, Dreissena polymorpha: A Resource for Invasive Species Research.</title>
        <authorList>
            <person name="McCartney M.A."/>
            <person name="Auch B."/>
            <person name="Kono T."/>
            <person name="Mallez S."/>
            <person name="Zhang Y."/>
            <person name="Obille A."/>
            <person name="Becker A."/>
            <person name="Abrahante J.E."/>
            <person name="Garbe J."/>
            <person name="Badalamenti J.P."/>
            <person name="Herman A."/>
            <person name="Mangelson H."/>
            <person name="Liachko I."/>
            <person name="Sullivan S."/>
            <person name="Sone E.D."/>
            <person name="Koren S."/>
            <person name="Silverstein K.A.T."/>
            <person name="Beckman K.B."/>
            <person name="Gohl D.M."/>
        </authorList>
    </citation>
    <scope>NUCLEOTIDE SEQUENCE</scope>
    <source>
        <strain evidence="8">Duluth1</strain>
        <tissue evidence="8">Whole animal</tissue>
    </source>
</reference>
<evidence type="ECO:0000313" key="8">
    <source>
        <dbReference type="EMBL" id="KAH3781816.1"/>
    </source>
</evidence>
<feature type="binding site" evidence="5">
    <location>
        <position position="169"/>
    </location>
    <ligand>
        <name>a divalent metal cation</name>
        <dbReference type="ChEBI" id="CHEBI:60240"/>
        <label>1</label>
    </ligand>
</feature>
<feature type="binding site" evidence="5">
    <location>
        <position position="298"/>
    </location>
    <ligand>
        <name>a divalent metal cation</name>
        <dbReference type="ChEBI" id="CHEBI:60240"/>
        <label>1</label>
    </ligand>
</feature>
<dbReference type="EC" id="3.4.11.18" evidence="6"/>
<comment type="catalytic activity">
    <reaction evidence="5 6">
        <text>Release of N-terminal amino acids, preferentially methionine, from peptides and arylamides.</text>
        <dbReference type="EC" id="3.4.11.18"/>
    </reaction>
</comment>
<reference evidence="8" key="2">
    <citation type="submission" date="2020-11" db="EMBL/GenBank/DDBJ databases">
        <authorList>
            <person name="McCartney M.A."/>
            <person name="Auch B."/>
            <person name="Kono T."/>
            <person name="Mallez S."/>
            <person name="Becker A."/>
            <person name="Gohl D.M."/>
            <person name="Silverstein K.A.T."/>
            <person name="Koren S."/>
            <person name="Bechman K.B."/>
            <person name="Herman A."/>
            <person name="Abrahante J.E."/>
            <person name="Garbe J."/>
        </authorList>
    </citation>
    <scope>NUCLEOTIDE SEQUENCE</scope>
    <source>
        <strain evidence="8">Duluth1</strain>
        <tissue evidence="8">Whole animal</tissue>
    </source>
</reference>
<name>A0A9D4ELH9_DREPO</name>
<dbReference type="GO" id="GO:0070006">
    <property type="term" value="F:metalloaminopeptidase activity"/>
    <property type="evidence" value="ECO:0007669"/>
    <property type="project" value="UniProtKB-UniRule"/>
</dbReference>
<dbReference type="Proteomes" id="UP000828390">
    <property type="component" value="Unassembled WGS sequence"/>
</dbReference>
<proteinExistence type="inferred from homology"/>
<dbReference type="NCBIfam" id="TIGR00500">
    <property type="entry name" value="met_pdase_I"/>
    <property type="match status" value="1"/>
</dbReference>
<evidence type="ECO:0000313" key="9">
    <source>
        <dbReference type="Proteomes" id="UP000828390"/>
    </source>
</evidence>
<dbReference type="InterPro" id="IPR002467">
    <property type="entry name" value="Pept_M24A_MAP1"/>
</dbReference>
<feature type="binding site" evidence="5">
    <location>
        <position position="169"/>
    </location>
    <ligand>
        <name>a divalent metal cation</name>
        <dbReference type="ChEBI" id="CHEBI:60240"/>
        <label>2</label>
        <note>catalytic</note>
    </ligand>
</feature>
<dbReference type="PANTHER" id="PTHR43330">
    <property type="entry name" value="METHIONINE AMINOPEPTIDASE"/>
    <property type="match status" value="1"/>
</dbReference>
<organism evidence="8 9">
    <name type="scientific">Dreissena polymorpha</name>
    <name type="common">Zebra mussel</name>
    <name type="synonym">Mytilus polymorpha</name>
    <dbReference type="NCBI Taxonomy" id="45954"/>
    <lineage>
        <taxon>Eukaryota</taxon>
        <taxon>Metazoa</taxon>
        <taxon>Spiralia</taxon>
        <taxon>Lophotrochozoa</taxon>
        <taxon>Mollusca</taxon>
        <taxon>Bivalvia</taxon>
        <taxon>Autobranchia</taxon>
        <taxon>Heteroconchia</taxon>
        <taxon>Euheterodonta</taxon>
        <taxon>Imparidentia</taxon>
        <taxon>Neoheterodontei</taxon>
        <taxon>Myida</taxon>
        <taxon>Dreissenoidea</taxon>
        <taxon>Dreissenidae</taxon>
        <taxon>Dreissena</taxon>
    </lineage>
</organism>
<comment type="cofactor">
    <cofactor evidence="5">
        <name>Co(2+)</name>
        <dbReference type="ChEBI" id="CHEBI:48828"/>
    </cofactor>
    <cofactor evidence="5">
        <name>Zn(2+)</name>
        <dbReference type="ChEBI" id="CHEBI:29105"/>
    </cofactor>
    <cofactor evidence="5">
        <name>Mn(2+)</name>
        <dbReference type="ChEBI" id="CHEBI:29035"/>
    </cofactor>
    <cofactor evidence="5">
        <name>Fe(2+)</name>
        <dbReference type="ChEBI" id="CHEBI:29033"/>
    </cofactor>
    <text evidence="5">Binds 2 divalent metal cations per subunit. Has a high-affinity and a low affinity metal-binding site. The true nature of the physiological cofactor is under debate. The enzyme is active with cobalt, zinc, manganese or divalent iron ions. Most likely, methionine aminopeptidases function as mononuclear Fe(2+)-metalloproteases under physiological conditions, and the catalytically relevant metal-binding site has been assigned to the histidine-containing high-affinity site.</text>
</comment>
<evidence type="ECO:0000256" key="2">
    <source>
        <dbReference type="ARBA" id="ARBA00022670"/>
    </source>
</evidence>
<evidence type="ECO:0000259" key="7">
    <source>
        <dbReference type="Pfam" id="PF00557"/>
    </source>
</evidence>
<dbReference type="GO" id="GO:0004239">
    <property type="term" value="F:initiator methionyl aminopeptidase activity"/>
    <property type="evidence" value="ECO:0007669"/>
    <property type="project" value="UniProtKB-UniRule"/>
</dbReference>
<evidence type="ECO:0000256" key="5">
    <source>
        <dbReference type="HAMAP-Rule" id="MF_03174"/>
    </source>
</evidence>
<dbReference type="SUPFAM" id="SSF55920">
    <property type="entry name" value="Creatinase/aminopeptidase"/>
    <property type="match status" value="1"/>
</dbReference>
<accession>A0A9D4ELH9</accession>
<dbReference type="Gene3D" id="3.90.230.10">
    <property type="entry name" value="Creatinase/methionine aminopeptidase superfamily"/>
    <property type="match status" value="1"/>
</dbReference>
<keyword evidence="9" id="KW-1185">Reference proteome</keyword>
<dbReference type="InterPro" id="IPR001714">
    <property type="entry name" value="Pept_M24_MAP"/>
</dbReference>
<protein>
    <recommendedName>
        <fullName evidence="6">Methionine aminopeptidase</fullName>
        <ecNumber evidence="6">3.4.11.18</ecNumber>
    </recommendedName>
</protein>
<feature type="binding site" evidence="5">
    <location>
        <position position="141"/>
    </location>
    <ligand>
        <name>substrate</name>
    </ligand>
</feature>
<feature type="binding site" evidence="5">
    <location>
        <position position="239"/>
    </location>
    <ligand>
        <name>substrate</name>
    </ligand>
</feature>
<evidence type="ECO:0000256" key="3">
    <source>
        <dbReference type="ARBA" id="ARBA00022723"/>
    </source>
</evidence>
<feature type="binding site" evidence="5">
    <location>
        <position position="298"/>
    </location>
    <ligand>
        <name>a divalent metal cation</name>
        <dbReference type="ChEBI" id="CHEBI:60240"/>
        <label>2</label>
        <note>catalytic</note>
    </ligand>
</feature>
<dbReference type="OrthoDB" id="3209743at2759"/>